<organism evidence="1 2">
    <name type="scientific">Aspergillus melleus</name>
    <dbReference type="NCBI Taxonomy" id="138277"/>
    <lineage>
        <taxon>Eukaryota</taxon>
        <taxon>Fungi</taxon>
        <taxon>Dikarya</taxon>
        <taxon>Ascomycota</taxon>
        <taxon>Pezizomycotina</taxon>
        <taxon>Eurotiomycetes</taxon>
        <taxon>Eurotiomycetidae</taxon>
        <taxon>Eurotiales</taxon>
        <taxon>Aspergillaceae</taxon>
        <taxon>Aspergillus</taxon>
        <taxon>Aspergillus subgen. Circumdati</taxon>
    </lineage>
</organism>
<name>A0ACC3AQ38_9EURO</name>
<comment type="caution">
    <text evidence="1">The sequence shown here is derived from an EMBL/GenBank/DDBJ whole genome shotgun (WGS) entry which is preliminary data.</text>
</comment>
<accession>A0ACC3AQ38</accession>
<protein>
    <submittedName>
        <fullName evidence="1">Uncharacterized protein</fullName>
    </submittedName>
</protein>
<dbReference type="EMBL" id="JAOPJF010000097">
    <property type="protein sequence ID" value="KAK1139825.1"/>
    <property type="molecule type" value="Genomic_DNA"/>
</dbReference>
<keyword evidence="2" id="KW-1185">Reference proteome</keyword>
<gene>
    <name evidence="1" type="ORF">N8T08_011151</name>
</gene>
<evidence type="ECO:0000313" key="1">
    <source>
        <dbReference type="EMBL" id="KAK1139825.1"/>
    </source>
</evidence>
<sequence length="501" mass="54519">MEVVAALGAWALGKFNTSLPGINDPIAHHPARISVDLGPKLSNGAQILFPDTPGFEAATARNSQYKAPNITVVVQVAQEEDVAETVRYANANDIPFLAVNSGHGALASLGGVQHGIEIWLDKLDSISIAEDGTTATFGGGVKSGMAIDTLWEVGKQTVTGSCECVSLLGPGLGGGHGFLQGRHGLVSDQFVSMRVVTADGIIRAVSSSGPHADLWWAMQGAGHNFGIVTSVTSKIYDVPYEELWSYESYVFIHDKVENLYDRINRFSLDGVQPVDLIHYSFFFRSPDVDPENPVIALFLFQQGKPAVESVYTNPLRDLDPLVISSGSGTYKDIPSWTSTSRDSLACQKAKISSVCFPLNLQSYNTQAQRAAFDAFAAGTSDGSEFNNSVLLFEGYPAQGVQSVPSESTAYPHREHPLLVSPLIVYSDPALDDKARDFGESLRKILFRATGQKEPHAYVNYASGHENPGDWYGHDWWRLERLRALKAKYDPQGKFRFYGPIA</sequence>
<evidence type="ECO:0000313" key="2">
    <source>
        <dbReference type="Proteomes" id="UP001177260"/>
    </source>
</evidence>
<proteinExistence type="predicted"/>
<reference evidence="1 2" key="1">
    <citation type="journal article" date="2023" name="ACS Omega">
        <title>Identification of the Neoaspergillic Acid Biosynthesis Gene Cluster by Establishing an In Vitro CRISPR-Ribonucleoprotein Genetic System in Aspergillus melleus.</title>
        <authorList>
            <person name="Yuan B."/>
            <person name="Grau M.F."/>
            <person name="Murata R.M."/>
            <person name="Torok T."/>
            <person name="Venkateswaran K."/>
            <person name="Stajich J.E."/>
            <person name="Wang C.C.C."/>
        </authorList>
    </citation>
    <scope>NUCLEOTIDE SEQUENCE [LARGE SCALE GENOMIC DNA]</scope>
    <source>
        <strain evidence="1 2">IMV 1140</strain>
    </source>
</reference>
<dbReference type="Proteomes" id="UP001177260">
    <property type="component" value="Unassembled WGS sequence"/>
</dbReference>